<dbReference type="Pfam" id="PF00083">
    <property type="entry name" value="Sugar_tr"/>
    <property type="match status" value="1"/>
</dbReference>
<dbReference type="NCBIfam" id="TIGR00879">
    <property type="entry name" value="SP"/>
    <property type="match status" value="1"/>
</dbReference>
<evidence type="ECO:0000313" key="11">
    <source>
        <dbReference type="EMBL" id="RIY40984.1"/>
    </source>
</evidence>
<feature type="transmembrane region" description="Helical" evidence="8">
    <location>
        <begin position="159"/>
        <end position="180"/>
    </location>
</feature>
<evidence type="ECO:0000313" key="12">
    <source>
        <dbReference type="Proteomes" id="UP000266206"/>
    </source>
</evidence>
<dbReference type="InterPro" id="IPR050814">
    <property type="entry name" value="Myo-inositol_Transporter"/>
</dbReference>
<dbReference type="AlphaFoldDB" id="A0A3A1YWX9"/>
<evidence type="ECO:0000256" key="2">
    <source>
        <dbReference type="ARBA" id="ARBA00010992"/>
    </source>
</evidence>
<comment type="similarity">
    <text evidence="2 7">Belongs to the major facilitator superfamily. Sugar transporter (TC 2.A.1.1) family.</text>
</comment>
<dbReference type="Proteomes" id="UP000266483">
    <property type="component" value="Unassembled WGS sequence"/>
</dbReference>
<feature type="transmembrane region" description="Helical" evidence="8">
    <location>
        <begin position="131"/>
        <end position="153"/>
    </location>
</feature>
<feature type="transmembrane region" description="Helical" evidence="8">
    <location>
        <begin position="73"/>
        <end position="90"/>
    </location>
</feature>
<evidence type="ECO:0000313" key="10">
    <source>
        <dbReference type="EMBL" id="RII84596.1"/>
    </source>
</evidence>
<dbReference type="InterPro" id="IPR005828">
    <property type="entry name" value="MFS_sugar_transport-like"/>
</dbReference>
<evidence type="ECO:0000256" key="4">
    <source>
        <dbReference type="ARBA" id="ARBA00022692"/>
    </source>
</evidence>
<comment type="subcellular location">
    <subcellularLocation>
        <location evidence="1">Membrane</location>
        <topology evidence="1">Multi-pass membrane protein</topology>
    </subcellularLocation>
</comment>
<keyword evidence="4 8" id="KW-0812">Transmembrane</keyword>
<dbReference type="PANTHER" id="PTHR48020:SF12">
    <property type="entry name" value="PROTON MYO-INOSITOL COTRANSPORTER"/>
    <property type="match status" value="1"/>
</dbReference>
<name>A0A3A1YWX9_9BURK</name>
<keyword evidence="3 7" id="KW-0813">Transport</keyword>
<sequence length="459" mass="48956">MDPSYRVAALVCCFGILFGFGITSIAGVLERLAVIFQLDTSAQETLVSTLVIACFAGAMLAAPLSSRWGRRPVMYLAFALTLAGYAVILSEPAYGVLIAARLALGISIGLSSMVVPMYAAEATPARKRGAVVALFQLAITAGILLSYTVALLFVSSWSWFYIMGVGIIPGILGVWVLINLPESPRWLSAKSRLEDAGNAARALSLQQEWHEAARQEESLDANTHVPSAAHPATPTKKSRTSIVAVLVLCSTLFILQNFSGIDAILYYAPHLFQTLGFAPGTASLAATFGLGLANFLATIVALKLVDNAGRRPLLIFGSALMTVGLALVILASLYAMPYIGLIGLCLFIVAFAISLGPLPYVMMSELFPSAIRENGIAVASSISWLFNATIAFTFLSVINTIGLSATIGIFMVVCLMSLIISIIYLPETRRVRLEDIETKVMQGEKLRNLGLPRGTGPNT</sequence>
<evidence type="ECO:0000256" key="7">
    <source>
        <dbReference type="RuleBase" id="RU003346"/>
    </source>
</evidence>
<feature type="transmembrane region" description="Helical" evidence="8">
    <location>
        <begin position="96"/>
        <end position="119"/>
    </location>
</feature>
<evidence type="ECO:0000256" key="5">
    <source>
        <dbReference type="ARBA" id="ARBA00022989"/>
    </source>
</evidence>
<dbReference type="SUPFAM" id="SSF103473">
    <property type="entry name" value="MFS general substrate transporter"/>
    <property type="match status" value="1"/>
</dbReference>
<feature type="transmembrane region" description="Helical" evidence="8">
    <location>
        <begin position="375"/>
        <end position="395"/>
    </location>
</feature>
<feature type="transmembrane region" description="Helical" evidence="8">
    <location>
        <begin position="314"/>
        <end position="335"/>
    </location>
</feature>
<dbReference type="EMBL" id="NQYH01000006">
    <property type="protein sequence ID" value="RIY40984.1"/>
    <property type="molecule type" value="Genomic_DNA"/>
</dbReference>
<reference evidence="12 13" key="1">
    <citation type="submission" date="2017-08" db="EMBL/GenBank/DDBJ databases">
        <title>Pusillimonas indicus sp. nov., a member of the family Alcaligenaceae isolated from surface seawater.</title>
        <authorList>
            <person name="Li J."/>
        </authorList>
    </citation>
    <scope>NUCLEOTIDE SEQUENCE [LARGE SCALE GENOMIC DNA]</scope>
    <source>
        <strain evidence="10 13">17-4A</strain>
        <strain evidence="11 12">L52-1-41</strain>
    </source>
</reference>
<dbReference type="GO" id="GO:0022857">
    <property type="term" value="F:transmembrane transporter activity"/>
    <property type="evidence" value="ECO:0007669"/>
    <property type="project" value="InterPro"/>
</dbReference>
<feature type="transmembrane region" description="Helical" evidence="8">
    <location>
        <begin position="242"/>
        <end position="268"/>
    </location>
</feature>
<feature type="transmembrane region" description="Helical" evidence="8">
    <location>
        <begin position="7"/>
        <end position="26"/>
    </location>
</feature>
<dbReference type="InterPro" id="IPR036259">
    <property type="entry name" value="MFS_trans_sf"/>
</dbReference>
<feature type="domain" description="Major facilitator superfamily (MFS) profile" evidence="9">
    <location>
        <begin position="7"/>
        <end position="429"/>
    </location>
</feature>
<dbReference type="PROSITE" id="PS50850">
    <property type="entry name" value="MFS"/>
    <property type="match status" value="1"/>
</dbReference>
<evidence type="ECO:0000256" key="1">
    <source>
        <dbReference type="ARBA" id="ARBA00004141"/>
    </source>
</evidence>
<dbReference type="Gene3D" id="1.20.1250.20">
    <property type="entry name" value="MFS general substrate transporter like domains"/>
    <property type="match status" value="2"/>
</dbReference>
<evidence type="ECO:0000313" key="13">
    <source>
        <dbReference type="Proteomes" id="UP000266483"/>
    </source>
</evidence>
<keyword evidence="6 8" id="KW-0472">Membrane</keyword>
<organism evidence="11 12">
    <name type="scientific">Neopusillimonas maritima</name>
    <dbReference type="NCBI Taxonomy" id="2026239"/>
    <lineage>
        <taxon>Bacteria</taxon>
        <taxon>Pseudomonadati</taxon>
        <taxon>Pseudomonadota</taxon>
        <taxon>Betaproteobacteria</taxon>
        <taxon>Burkholderiales</taxon>
        <taxon>Alcaligenaceae</taxon>
        <taxon>Neopusillimonas</taxon>
    </lineage>
</organism>
<dbReference type="OrthoDB" id="183263at2"/>
<dbReference type="InterPro" id="IPR003663">
    <property type="entry name" value="Sugar/inositol_transpt"/>
</dbReference>
<dbReference type="PROSITE" id="PS00216">
    <property type="entry name" value="SUGAR_TRANSPORT_1"/>
    <property type="match status" value="1"/>
</dbReference>
<feature type="transmembrane region" description="Helical" evidence="8">
    <location>
        <begin position="341"/>
        <end position="363"/>
    </location>
</feature>
<gene>
    <name evidence="10" type="ORF">CJO09_01880</name>
    <name evidence="11" type="ORF">CJP73_09235</name>
</gene>
<evidence type="ECO:0000259" key="9">
    <source>
        <dbReference type="PROSITE" id="PS50850"/>
    </source>
</evidence>
<feature type="transmembrane region" description="Helical" evidence="8">
    <location>
        <begin position="46"/>
        <end position="66"/>
    </location>
</feature>
<evidence type="ECO:0000256" key="3">
    <source>
        <dbReference type="ARBA" id="ARBA00022448"/>
    </source>
</evidence>
<comment type="caution">
    <text evidence="11">The sequence shown here is derived from an EMBL/GenBank/DDBJ whole genome shotgun (WGS) entry which is preliminary data.</text>
</comment>
<feature type="transmembrane region" description="Helical" evidence="8">
    <location>
        <begin position="280"/>
        <end position="302"/>
    </location>
</feature>
<dbReference type="InterPro" id="IPR005829">
    <property type="entry name" value="Sugar_transporter_CS"/>
</dbReference>
<evidence type="ECO:0000256" key="6">
    <source>
        <dbReference type="ARBA" id="ARBA00023136"/>
    </source>
</evidence>
<proteinExistence type="inferred from homology"/>
<keyword evidence="5 8" id="KW-1133">Transmembrane helix</keyword>
<dbReference type="EMBL" id="NQOU01000001">
    <property type="protein sequence ID" value="RII84596.1"/>
    <property type="molecule type" value="Genomic_DNA"/>
</dbReference>
<feature type="transmembrane region" description="Helical" evidence="8">
    <location>
        <begin position="401"/>
        <end position="425"/>
    </location>
</feature>
<dbReference type="PANTHER" id="PTHR48020">
    <property type="entry name" value="PROTON MYO-INOSITOL COTRANSPORTER"/>
    <property type="match status" value="1"/>
</dbReference>
<dbReference type="InterPro" id="IPR020846">
    <property type="entry name" value="MFS_dom"/>
</dbReference>
<dbReference type="PRINTS" id="PR00171">
    <property type="entry name" value="SUGRTRNSPORT"/>
</dbReference>
<dbReference type="GO" id="GO:0016020">
    <property type="term" value="C:membrane"/>
    <property type="evidence" value="ECO:0007669"/>
    <property type="project" value="UniProtKB-SubCell"/>
</dbReference>
<accession>A0A3A1YWX9</accession>
<evidence type="ECO:0000256" key="8">
    <source>
        <dbReference type="SAM" id="Phobius"/>
    </source>
</evidence>
<keyword evidence="13" id="KW-1185">Reference proteome</keyword>
<dbReference type="Proteomes" id="UP000266206">
    <property type="component" value="Unassembled WGS sequence"/>
</dbReference>
<protein>
    <submittedName>
        <fullName evidence="11">MFS transporter</fullName>
    </submittedName>
</protein>